<keyword evidence="22" id="KW-1185">Reference proteome</keyword>
<dbReference type="PANTHER" id="PTHR11042">
    <property type="entry name" value="EUKARYOTIC TRANSLATION INITIATION FACTOR 2-ALPHA KINASE EIF2-ALPHA KINASE -RELATED"/>
    <property type="match status" value="1"/>
</dbReference>
<sequence>MFFHITTQLQYKKNNSIKQRNNMDKQRLPMPEIINDDKHRHKQFNGHFDSNRFRPPKVKTRYIAVENNNLNRSQSSGSCSANNSQIAHAISFRGGSECSDAGILPTSPSAAAAASSMSTTSCNMSHFEQCFERLTKLGEGSFGEVFQVRDRSDSRLYAVKISKQLFRGEQYRAERLEEVRRYEEFSGHENCIRFIRAWEQYDRLFMQMELCRESLEQYLYRCRHIPEDRIWHILLDLLRGLKSLHDRNLIHLDIKLENVLIDDDDTCKLADFGLVIDVDKANNHQATEGDSRYMAPEILQGHFSKAADIFSLGIAMLELSCYMDLPSNGPLWHELRQGKLPEEFISKISVELQQVIKCMMSPDPRQRATTEQLLAHPRLVRMQKQEKSMVTLKLLSKCFRRSRRAFWLKMCNLKTAAYRCLFYLLEILHLYKPITSSQTPMYNGNTATAAPSSPSTSVAGVPRLEFQLVGSTPIGNRDCYISDFLLAMDMDLSQHGTPTACERENLVNSTPINHNHLTANRQRSSSARKTRPEKSNLLSVDENCSFVSSPSKVLETSSFRGKKLFTLDVDEE</sequence>
<evidence type="ECO:0000256" key="19">
    <source>
        <dbReference type="PROSITE-ProRule" id="PRU10141"/>
    </source>
</evidence>
<name>A0A0Q9XF84_DROMO</name>
<evidence type="ECO:0000256" key="10">
    <source>
        <dbReference type="ARBA" id="ARBA00022842"/>
    </source>
</evidence>
<organism evidence="21 22">
    <name type="scientific">Drosophila mojavensis</name>
    <name type="common">Fruit fly</name>
    <dbReference type="NCBI Taxonomy" id="7230"/>
    <lineage>
        <taxon>Eukaryota</taxon>
        <taxon>Metazoa</taxon>
        <taxon>Ecdysozoa</taxon>
        <taxon>Arthropoda</taxon>
        <taxon>Hexapoda</taxon>
        <taxon>Insecta</taxon>
        <taxon>Pterygota</taxon>
        <taxon>Neoptera</taxon>
        <taxon>Endopterygota</taxon>
        <taxon>Diptera</taxon>
        <taxon>Brachycera</taxon>
        <taxon>Muscomorpha</taxon>
        <taxon>Ephydroidea</taxon>
        <taxon>Drosophilidae</taxon>
        <taxon>Drosophila</taxon>
    </lineage>
</organism>
<dbReference type="PANTHER" id="PTHR11042:SF183">
    <property type="entry name" value="MEMBRANE-ASSOCIATED TYROSINE- AND THREONINE-SPECIFIC CDC2-INHIBITORY KINASE"/>
    <property type="match status" value="1"/>
</dbReference>
<keyword evidence="8" id="KW-0418">Kinase</keyword>
<keyword evidence="3" id="KW-0723">Serine/threonine-protein kinase</keyword>
<reference evidence="21 22" key="1">
    <citation type="journal article" date="2007" name="Nature">
        <title>Evolution of genes and genomes on the Drosophila phylogeny.</title>
        <authorList>
            <consortium name="Drosophila 12 Genomes Consortium"/>
            <person name="Clark A.G."/>
            <person name="Eisen M.B."/>
            <person name="Smith D.R."/>
            <person name="Bergman C.M."/>
            <person name="Oliver B."/>
            <person name="Markow T.A."/>
            <person name="Kaufman T.C."/>
            <person name="Kellis M."/>
            <person name="Gelbart W."/>
            <person name="Iyer V.N."/>
            <person name="Pollard D.A."/>
            <person name="Sackton T.B."/>
            <person name="Larracuente A.M."/>
            <person name="Singh N.D."/>
            <person name="Abad J.P."/>
            <person name="Abt D.N."/>
            <person name="Adryan B."/>
            <person name="Aguade M."/>
            <person name="Akashi H."/>
            <person name="Anderson W.W."/>
            <person name="Aquadro C.F."/>
            <person name="Ardell D.H."/>
            <person name="Arguello R."/>
            <person name="Artieri C.G."/>
            <person name="Barbash D.A."/>
            <person name="Barker D."/>
            <person name="Barsanti P."/>
            <person name="Batterham P."/>
            <person name="Batzoglou S."/>
            <person name="Begun D."/>
            <person name="Bhutkar A."/>
            <person name="Blanco E."/>
            <person name="Bosak S.A."/>
            <person name="Bradley R.K."/>
            <person name="Brand A.D."/>
            <person name="Brent M.R."/>
            <person name="Brooks A.N."/>
            <person name="Brown R.H."/>
            <person name="Butlin R.K."/>
            <person name="Caggese C."/>
            <person name="Calvi B.R."/>
            <person name="Bernardo de Carvalho A."/>
            <person name="Caspi A."/>
            <person name="Castrezana S."/>
            <person name="Celniker S.E."/>
            <person name="Chang J.L."/>
            <person name="Chapple C."/>
            <person name="Chatterji S."/>
            <person name="Chinwalla A."/>
            <person name="Civetta A."/>
            <person name="Clifton S.W."/>
            <person name="Comeron J.M."/>
            <person name="Costello J.C."/>
            <person name="Coyne J.A."/>
            <person name="Daub J."/>
            <person name="David R.G."/>
            <person name="Delcher A.L."/>
            <person name="Delehaunty K."/>
            <person name="Do C.B."/>
            <person name="Ebling H."/>
            <person name="Edwards K."/>
            <person name="Eickbush T."/>
            <person name="Evans J.D."/>
            <person name="Filipski A."/>
            <person name="Findeiss S."/>
            <person name="Freyhult E."/>
            <person name="Fulton L."/>
            <person name="Fulton R."/>
            <person name="Garcia A.C."/>
            <person name="Gardiner A."/>
            <person name="Garfield D.A."/>
            <person name="Garvin B.E."/>
            <person name="Gibson G."/>
            <person name="Gilbert D."/>
            <person name="Gnerre S."/>
            <person name="Godfrey J."/>
            <person name="Good R."/>
            <person name="Gotea V."/>
            <person name="Gravely B."/>
            <person name="Greenberg A.J."/>
            <person name="Griffiths-Jones S."/>
            <person name="Gross S."/>
            <person name="Guigo R."/>
            <person name="Gustafson E.A."/>
            <person name="Haerty W."/>
            <person name="Hahn M.W."/>
            <person name="Halligan D.L."/>
            <person name="Halpern A.L."/>
            <person name="Halter G.M."/>
            <person name="Han M.V."/>
            <person name="Heger A."/>
            <person name="Hillier L."/>
            <person name="Hinrichs A.S."/>
            <person name="Holmes I."/>
            <person name="Hoskins R.A."/>
            <person name="Hubisz M.J."/>
            <person name="Hultmark D."/>
            <person name="Huntley M.A."/>
            <person name="Jaffe D.B."/>
            <person name="Jagadeeshan S."/>
            <person name="Jeck W.R."/>
            <person name="Johnson J."/>
            <person name="Jones C.D."/>
            <person name="Jordan W.C."/>
            <person name="Karpen G.H."/>
            <person name="Kataoka E."/>
            <person name="Keightley P.D."/>
            <person name="Kheradpour P."/>
            <person name="Kirkness E.F."/>
            <person name="Koerich L.B."/>
            <person name="Kristiansen K."/>
            <person name="Kudrna D."/>
            <person name="Kulathinal R.J."/>
            <person name="Kumar S."/>
            <person name="Kwok R."/>
            <person name="Lander E."/>
            <person name="Langley C.H."/>
            <person name="Lapoint R."/>
            <person name="Lazzaro B.P."/>
            <person name="Lee S.J."/>
            <person name="Levesque L."/>
            <person name="Li R."/>
            <person name="Lin C.F."/>
            <person name="Lin M.F."/>
            <person name="Lindblad-Toh K."/>
            <person name="Llopart A."/>
            <person name="Long M."/>
            <person name="Low L."/>
            <person name="Lozovsky E."/>
            <person name="Lu J."/>
            <person name="Luo M."/>
            <person name="Machado C.A."/>
            <person name="Makalowski W."/>
            <person name="Marzo M."/>
            <person name="Matsuda M."/>
            <person name="Matzkin L."/>
            <person name="McAllister B."/>
            <person name="McBride C.S."/>
            <person name="McKernan B."/>
            <person name="McKernan K."/>
            <person name="Mendez-Lago M."/>
            <person name="Minx P."/>
            <person name="Mollenhauer M.U."/>
            <person name="Montooth K."/>
            <person name="Mount S.M."/>
            <person name="Mu X."/>
            <person name="Myers E."/>
            <person name="Negre B."/>
            <person name="Newfeld S."/>
            <person name="Nielsen R."/>
            <person name="Noor M.A."/>
            <person name="O'Grady P."/>
            <person name="Pachter L."/>
            <person name="Papaceit M."/>
            <person name="Parisi M.J."/>
            <person name="Parisi M."/>
            <person name="Parts L."/>
            <person name="Pedersen J.S."/>
            <person name="Pesole G."/>
            <person name="Phillippy A.M."/>
            <person name="Ponting C.P."/>
            <person name="Pop M."/>
            <person name="Porcelli D."/>
            <person name="Powell J.R."/>
            <person name="Prohaska S."/>
            <person name="Pruitt K."/>
            <person name="Puig M."/>
            <person name="Quesneville H."/>
            <person name="Ram K.R."/>
            <person name="Rand D."/>
            <person name="Rasmussen M.D."/>
            <person name="Reed L.K."/>
            <person name="Reenan R."/>
            <person name="Reily A."/>
            <person name="Remington K.A."/>
            <person name="Rieger T.T."/>
            <person name="Ritchie M.G."/>
            <person name="Robin C."/>
            <person name="Rogers Y.H."/>
            <person name="Rohde C."/>
            <person name="Rozas J."/>
            <person name="Rubenfield M.J."/>
            <person name="Ruiz A."/>
            <person name="Russo S."/>
            <person name="Salzberg S.L."/>
            <person name="Sanchez-Gracia A."/>
            <person name="Saranga D.J."/>
            <person name="Sato H."/>
            <person name="Schaeffer S.W."/>
            <person name="Schatz M.C."/>
            <person name="Schlenke T."/>
            <person name="Schwartz R."/>
            <person name="Segarra C."/>
            <person name="Singh R.S."/>
            <person name="Sirot L."/>
            <person name="Sirota M."/>
            <person name="Sisneros N.B."/>
            <person name="Smith C.D."/>
            <person name="Smith T.F."/>
            <person name="Spieth J."/>
            <person name="Stage D.E."/>
            <person name="Stark A."/>
            <person name="Stephan W."/>
            <person name="Strausberg R.L."/>
            <person name="Strempel S."/>
            <person name="Sturgill D."/>
            <person name="Sutton G."/>
            <person name="Sutton G.G."/>
            <person name="Tao W."/>
            <person name="Teichmann S."/>
            <person name="Tobari Y.N."/>
            <person name="Tomimura Y."/>
            <person name="Tsolas J.M."/>
            <person name="Valente V.L."/>
            <person name="Venter E."/>
            <person name="Venter J.C."/>
            <person name="Vicario S."/>
            <person name="Vieira F.G."/>
            <person name="Vilella A.J."/>
            <person name="Villasante A."/>
            <person name="Walenz B."/>
            <person name="Wang J."/>
            <person name="Wasserman M."/>
            <person name="Watts T."/>
            <person name="Wilson D."/>
            <person name="Wilson R.K."/>
            <person name="Wing R.A."/>
            <person name="Wolfner M.F."/>
            <person name="Wong A."/>
            <person name="Wong G.K."/>
            <person name="Wu C.I."/>
            <person name="Wu G."/>
            <person name="Yamamoto D."/>
            <person name="Yang H.P."/>
            <person name="Yang S.P."/>
            <person name="Yorke J.A."/>
            <person name="Yoshida K."/>
            <person name="Zdobnov E."/>
            <person name="Zhang P."/>
            <person name="Zhang Y."/>
            <person name="Zimin A.V."/>
            <person name="Baldwin J."/>
            <person name="Abdouelleil A."/>
            <person name="Abdulkadir J."/>
            <person name="Abebe A."/>
            <person name="Abera B."/>
            <person name="Abreu J."/>
            <person name="Acer S.C."/>
            <person name="Aftuck L."/>
            <person name="Alexander A."/>
            <person name="An P."/>
            <person name="Anderson E."/>
            <person name="Anderson S."/>
            <person name="Arachi H."/>
            <person name="Azer M."/>
            <person name="Bachantsang P."/>
            <person name="Barry A."/>
            <person name="Bayul T."/>
            <person name="Berlin A."/>
            <person name="Bessette D."/>
            <person name="Bloom T."/>
            <person name="Blye J."/>
            <person name="Boguslavskiy L."/>
            <person name="Bonnet C."/>
            <person name="Boukhgalter B."/>
            <person name="Bourzgui I."/>
            <person name="Brown A."/>
            <person name="Cahill P."/>
            <person name="Channer S."/>
            <person name="Cheshatsang Y."/>
            <person name="Chuda L."/>
            <person name="Citroen M."/>
            <person name="Collymore A."/>
            <person name="Cooke P."/>
            <person name="Costello M."/>
            <person name="D'Aco K."/>
            <person name="Daza R."/>
            <person name="De Haan G."/>
            <person name="DeGray S."/>
            <person name="DeMaso C."/>
            <person name="Dhargay N."/>
            <person name="Dooley K."/>
            <person name="Dooley E."/>
            <person name="Doricent M."/>
            <person name="Dorje P."/>
            <person name="Dorjee K."/>
            <person name="Dupes A."/>
            <person name="Elong R."/>
            <person name="Falk J."/>
            <person name="Farina A."/>
            <person name="Faro S."/>
            <person name="Ferguson D."/>
            <person name="Fisher S."/>
            <person name="Foley C.D."/>
            <person name="Franke A."/>
            <person name="Friedrich D."/>
            <person name="Gadbois L."/>
            <person name="Gearin G."/>
            <person name="Gearin C.R."/>
            <person name="Giannoukos G."/>
            <person name="Goode T."/>
            <person name="Graham J."/>
            <person name="Grandbois E."/>
            <person name="Grewal S."/>
            <person name="Gyaltsen K."/>
            <person name="Hafez N."/>
            <person name="Hagos B."/>
            <person name="Hall J."/>
            <person name="Henson C."/>
            <person name="Hollinger A."/>
            <person name="Honan T."/>
            <person name="Huard M.D."/>
            <person name="Hughes L."/>
            <person name="Hurhula B."/>
            <person name="Husby M.E."/>
            <person name="Kamat A."/>
            <person name="Kanga B."/>
            <person name="Kashin S."/>
            <person name="Khazanovich D."/>
            <person name="Kisner P."/>
            <person name="Lance K."/>
            <person name="Lara M."/>
            <person name="Lee W."/>
            <person name="Lennon N."/>
            <person name="Letendre F."/>
            <person name="LeVine R."/>
            <person name="Lipovsky A."/>
            <person name="Liu X."/>
            <person name="Liu J."/>
            <person name="Liu S."/>
            <person name="Lokyitsang T."/>
            <person name="Lokyitsang Y."/>
            <person name="Lubonja R."/>
            <person name="Lui A."/>
            <person name="MacDonald P."/>
            <person name="Magnisalis V."/>
            <person name="Maru K."/>
            <person name="Matthews C."/>
            <person name="McCusker W."/>
            <person name="McDonough S."/>
            <person name="Mehta T."/>
            <person name="Meldrim J."/>
            <person name="Meneus L."/>
            <person name="Mihai O."/>
            <person name="Mihalev A."/>
            <person name="Mihova T."/>
            <person name="Mittelman R."/>
            <person name="Mlenga V."/>
            <person name="Montmayeur A."/>
            <person name="Mulrain L."/>
            <person name="Navidi A."/>
            <person name="Naylor J."/>
            <person name="Negash T."/>
            <person name="Nguyen T."/>
            <person name="Nguyen N."/>
            <person name="Nicol R."/>
            <person name="Norbu C."/>
            <person name="Norbu N."/>
            <person name="Novod N."/>
            <person name="O'Neill B."/>
            <person name="Osman S."/>
            <person name="Markiewicz E."/>
            <person name="Oyono O.L."/>
            <person name="Patti C."/>
            <person name="Phunkhang P."/>
            <person name="Pierre F."/>
            <person name="Priest M."/>
            <person name="Raghuraman S."/>
            <person name="Rege F."/>
            <person name="Reyes R."/>
            <person name="Rise C."/>
            <person name="Rogov P."/>
            <person name="Ross K."/>
            <person name="Ryan E."/>
            <person name="Settipalli S."/>
            <person name="Shea T."/>
            <person name="Sherpa N."/>
            <person name="Shi L."/>
            <person name="Shih D."/>
            <person name="Sparrow T."/>
            <person name="Spaulding J."/>
            <person name="Stalker J."/>
            <person name="Stange-Thomann N."/>
            <person name="Stavropoulos S."/>
            <person name="Stone C."/>
            <person name="Strader C."/>
            <person name="Tesfaye S."/>
            <person name="Thomson T."/>
            <person name="Thoulutsang Y."/>
            <person name="Thoulutsang D."/>
            <person name="Topham K."/>
            <person name="Topping I."/>
            <person name="Tsamla T."/>
            <person name="Vassiliev H."/>
            <person name="Vo A."/>
            <person name="Wangchuk T."/>
            <person name="Wangdi T."/>
            <person name="Weiand M."/>
            <person name="Wilkinson J."/>
            <person name="Wilson A."/>
            <person name="Yadav S."/>
            <person name="Young G."/>
            <person name="Yu Q."/>
            <person name="Zembek L."/>
            <person name="Zhong D."/>
            <person name="Zimmer A."/>
            <person name="Zwirko Z."/>
            <person name="Jaffe D.B."/>
            <person name="Alvarez P."/>
            <person name="Brockman W."/>
            <person name="Butler J."/>
            <person name="Chin C."/>
            <person name="Gnerre S."/>
            <person name="Grabherr M."/>
            <person name="Kleber M."/>
            <person name="Mauceli E."/>
            <person name="MacCallum I."/>
        </authorList>
    </citation>
    <scope>NUCLEOTIDE SEQUENCE [LARGE SCALE GENOMIC DNA]</scope>
    <source>
        <strain evidence="22">Tucson 15081-1352.22</strain>
    </source>
</reference>
<dbReference type="EMBL" id="CH933809">
    <property type="protein sequence ID" value="KRG06313.1"/>
    <property type="molecule type" value="Genomic_DNA"/>
</dbReference>
<dbReference type="GO" id="GO:0048142">
    <property type="term" value="P:germarium-derived cystoblast division"/>
    <property type="evidence" value="ECO:0007669"/>
    <property type="project" value="EnsemblMetazoa"/>
</dbReference>
<dbReference type="InParanoid" id="A0A0Q9XF84"/>
<dbReference type="GO" id="GO:0007140">
    <property type="term" value="P:male meiotic nuclear division"/>
    <property type="evidence" value="ECO:0007669"/>
    <property type="project" value="EnsemblMetazoa"/>
</dbReference>
<dbReference type="FunFam" id="3.30.200.20:FF:000280">
    <property type="entry name" value="membrane-associated tyrosine- and threonine-specific cdc2-inhibitory kinase"/>
    <property type="match status" value="1"/>
</dbReference>
<evidence type="ECO:0000256" key="9">
    <source>
        <dbReference type="ARBA" id="ARBA00022840"/>
    </source>
</evidence>
<keyword evidence="9 19" id="KW-0067">ATP-binding</keyword>
<keyword evidence="10" id="KW-0460">Magnesium</keyword>
<dbReference type="GO" id="GO:0000086">
    <property type="term" value="P:G2/M transition of mitotic cell cycle"/>
    <property type="evidence" value="ECO:0007669"/>
    <property type="project" value="EnsemblMetazoa"/>
</dbReference>
<dbReference type="SMART" id="SM00220">
    <property type="entry name" value="S_TKc"/>
    <property type="match status" value="1"/>
</dbReference>
<keyword evidence="6" id="KW-0479">Metal-binding</keyword>
<evidence type="ECO:0000256" key="14">
    <source>
        <dbReference type="ARBA" id="ARBA00037982"/>
    </source>
</evidence>
<dbReference type="GO" id="GO:0045793">
    <property type="term" value="P:positive regulation of cell size"/>
    <property type="evidence" value="ECO:0007669"/>
    <property type="project" value="EnsemblMetazoa"/>
</dbReference>
<dbReference type="GO" id="GO:0005524">
    <property type="term" value="F:ATP binding"/>
    <property type="evidence" value="ECO:0007669"/>
    <property type="project" value="UniProtKB-UniRule"/>
</dbReference>
<evidence type="ECO:0000256" key="18">
    <source>
        <dbReference type="ARBA" id="ARBA00084081"/>
    </source>
</evidence>
<dbReference type="SUPFAM" id="SSF56112">
    <property type="entry name" value="Protein kinase-like (PK-like)"/>
    <property type="match status" value="1"/>
</dbReference>
<evidence type="ECO:0000256" key="15">
    <source>
        <dbReference type="ARBA" id="ARBA00047899"/>
    </source>
</evidence>
<dbReference type="PROSITE" id="PS00108">
    <property type="entry name" value="PROTEIN_KINASE_ST"/>
    <property type="match status" value="1"/>
</dbReference>
<dbReference type="EC" id="2.7.11.1" evidence="2"/>
<keyword evidence="5" id="KW-0808">Transferase</keyword>
<accession>A0A0Q9XF84</accession>
<dbReference type="InterPro" id="IPR011009">
    <property type="entry name" value="Kinase-like_dom_sf"/>
</dbReference>
<dbReference type="GO" id="GO:0007143">
    <property type="term" value="P:female meiotic nuclear division"/>
    <property type="evidence" value="ECO:0007669"/>
    <property type="project" value="EnsemblMetazoa"/>
</dbReference>
<dbReference type="SMR" id="A0A0Q9XF84"/>
<comment type="catalytic activity">
    <reaction evidence="15">
        <text>L-threonyl-[protein] + ATP = O-phospho-L-threonyl-[protein] + ADP + H(+)</text>
        <dbReference type="Rhea" id="RHEA:46608"/>
        <dbReference type="Rhea" id="RHEA-COMP:11060"/>
        <dbReference type="Rhea" id="RHEA-COMP:11605"/>
        <dbReference type="ChEBI" id="CHEBI:15378"/>
        <dbReference type="ChEBI" id="CHEBI:30013"/>
        <dbReference type="ChEBI" id="CHEBI:30616"/>
        <dbReference type="ChEBI" id="CHEBI:61977"/>
        <dbReference type="ChEBI" id="CHEBI:456216"/>
        <dbReference type="EC" id="2.7.11.1"/>
    </reaction>
</comment>
<evidence type="ECO:0000256" key="11">
    <source>
        <dbReference type="ARBA" id="ARBA00023034"/>
    </source>
</evidence>
<dbReference type="InterPro" id="IPR050339">
    <property type="entry name" value="CC_SR_Kinase"/>
</dbReference>
<dbReference type="AlphaFoldDB" id="A0A0Q9XF84"/>
<dbReference type="Pfam" id="PF00069">
    <property type="entry name" value="Pkinase"/>
    <property type="match status" value="1"/>
</dbReference>
<protein>
    <recommendedName>
        <fullName evidence="17">Membrane-associated tyrosine- and threonine-specific cdc2-inhibitory kinase</fullName>
        <ecNumber evidence="2">2.7.11.1</ecNumber>
    </recommendedName>
    <alternativeName>
        <fullName evidence="18">Myt1 kinase</fullName>
    </alternativeName>
</protein>
<comment type="catalytic activity">
    <reaction evidence="16">
        <text>L-seryl-[protein] + ATP = O-phospho-L-seryl-[protein] + ADP + H(+)</text>
        <dbReference type="Rhea" id="RHEA:17989"/>
        <dbReference type="Rhea" id="RHEA-COMP:9863"/>
        <dbReference type="Rhea" id="RHEA-COMP:11604"/>
        <dbReference type="ChEBI" id="CHEBI:15378"/>
        <dbReference type="ChEBI" id="CHEBI:29999"/>
        <dbReference type="ChEBI" id="CHEBI:30616"/>
        <dbReference type="ChEBI" id="CHEBI:83421"/>
        <dbReference type="ChEBI" id="CHEBI:456216"/>
        <dbReference type="EC" id="2.7.11.1"/>
    </reaction>
</comment>
<dbReference type="GO" id="GO:0000139">
    <property type="term" value="C:Golgi membrane"/>
    <property type="evidence" value="ECO:0007669"/>
    <property type="project" value="UniProtKB-SubCell"/>
</dbReference>
<dbReference type="GO" id="GO:0110031">
    <property type="term" value="P:negative regulation of G2/MI transition of meiotic cell cycle"/>
    <property type="evidence" value="ECO:0007669"/>
    <property type="project" value="TreeGrafter"/>
</dbReference>
<dbReference type="Proteomes" id="UP000009192">
    <property type="component" value="Unassembled WGS sequence"/>
</dbReference>
<comment type="subcellular location">
    <subcellularLocation>
        <location evidence="1">Golgi apparatus membrane</location>
        <topology evidence="1">Peripheral membrane protein</topology>
    </subcellularLocation>
</comment>
<feature type="domain" description="Protein kinase" evidence="20">
    <location>
        <begin position="131"/>
        <end position="379"/>
    </location>
</feature>
<keyword evidence="13" id="KW-0131">Cell cycle</keyword>
<keyword evidence="4" id="KW-0597">Phosphoprotein</keyword>
<dbReference type="GO" id="GO:0004674">
    <property type="term" value="F:protein serine/threonine kinase activity"/>
    <property type="evidence" value="ECO:0007669"/>
    <property type="project" value="UniProtKB-KW"/>
</dbReference>
<evidence type="ECO:0000256" key="7">
    <source>
        <dbReference type="ARBA" id="ARBA00022741"/>
    </source>
</evidence>
<comment type="similarity">
    <text evidence="14">Belongs to the protein kinase superfamily. Ser/Thr protein kinase family. GCN2 subfamily.</text>
</comment>
<proteinExistence type="inferred from homology"/>
<keyword evidence="11" id="KW-0333">Golgi apparatus</keyword>
<evidence type="ECO:0000256" key="12">
    <source>
        <dbReference type="ARBA" id="ARBA00023136"/>
    </source>
</evidence>
<evidence type="ECO:0000256" key="1">
    <source>
        <dbReference type="ARBA" id="ARBA00004395"/>
    </source>
</evidence>
<evidence type="ECO:0000256" key="8">
    <source>
        <dbReference type="ARBA" id="ARBA00022777"/>
    </source>
</evidence>
<gene>
    <name evidence="21" type="primary">Dmoj\GI11942</name>
    <name evidence="21" type="ORF">Dmoj_GI11942</name>
</gene>
<dbReference type="Gene3D" id="1.10.510.10">
    <property type="entry name" value="Transferase(Phosphotransferase) domain 1"/>
    <property type="match status" value="1"/>
</dbReference>
<dbReference type="InterPro" id="IPR017441">
    <property type="entry name" value="Protein_kinase_ATP_BS"/>
</dbReference>
<evidence type="ECO:0000256" key="5">
    <source>
        <dbReference type="ARBA" id="ARBA00022679"/>
    </source>
</evidence>
<dbReference type="FunFam" id="1.10.510.10:FF:000315">
    <property type="entry name" value="membrane-associated tyrosine- and threonine-specific cdc2-inhibitory kinase"/>
    <property type="match status" value="1"/>
</dbReference>
<dbReference type="GO" id="GO:0007284">
    <property type="term" value="P:spermatogonial cell division"/>
    <property type="evidence" value="ECO:0007669"/>
    <property type="project" value="EnsemblMetazoa"/>
</dbReference>
<evidence type="ECO:0000313" key="21">
    <source>
        <dbReference type="EMBL" id="KRG06313.1"/>
    </source>
</evidence>
<dbReference type="Gene3D" id="3.30.200.20">
    <property type="entry name" value="Phosphorylase Kinase, domain 1"/>
    <property type="match status" value="1"/>
</dbReference>
<dbReference type="GO" id="GO:0004712">
    <property type="term" value="F:protein serine/threonine/tyrosine kinase activity"/>
    <property type="evidence" value="ECO:0007669"/>
    <property type="project" value="EnsemblMetazoa"/>
</dbReference>
<evidence type="ECO:0000256" key="13">
    <source>
        <dbReference type="ARBA" id="ARBA00023306"/>
    </source>
</evidence>
<keyword evidence="7 19" id="KW-0547">Nucleotide-binding</keyword>
<dbReference type="CDD" id="cd14050">
    <property type="entry name" value="PKc_Myt1"/>
    <property type="match status" value="1"/>
</dbReference>
<evidence type="ECO:0000256" key="6">
    <source>
        <dbReference type="ARBA" id="ARBA00022723"/>
    </source>
</evidence>
<evidence type="ECO:0000313" key="22">
    <source>
        <dbReference type="Proteomes" id="UP000009192"/>
    </source>
</evidence>
<dbReference type="FunCoup" id="A0A0Q9XF84">
    <property type="interactions" value="336"/>
</dbReference>
<evidence type="ECO:0000259" key="20">
    <source>
        <dbReference type="PROSITE" id="PS50011"/>
    </source>
</evidence>
<evidence type="ECO:0000256" key="3">
    <source>
        <dbReference type="ARBA" id="ARBA00022527"/>
    </source>
</evidence>
<feature type="binding site" evidence="19">
    <location>
        <position position="160"/>
    </location>
    <ligand>
        <name>ATP</name>
        <dbReference type="ChEBI" id="CHEBI:30616"/>
    </ligand>
</feature>
<dbReference type="GO" id="GO:0045930">
    <property type="term" value="P:negative regulation of mitotic cell cycle"/>
    <property type="evidence" value="ECO:0007669"/>
    <property type="project" value="EnsemblMetazoa"/>
</dbReference>
<dbReference type="GO" id="GO:0048137">
    <property type="term" value="P:spermatocyte division"/>
    <property type="evidence" value="ECO:0007669"/>
    <property type="project" value="EnsemblMetazoa"/>
</dbReference>
<dbReference type="InterPro" id="IPR000719">
    <property type="entry name" value="Prot_kinase_dom"/>
</dbReference>
<keyword evidence="12" id="KW-0472">Membrane</keyword>
<evidence type="ECO:0000256" key="4">
    <source>
        <dbReference type="ARBA" id="ARBA00022553"/>
    </source>
</evidence>
<evidence type="ECO:0000256" key="2">
    <source>
        <dbReference type="ARBA" id="ARBA00012513"/>
    </source>
</evidence>
<dbReference type="GO" id="GO:0046872">
    <property type="term" value="F:metal ion binding"/>
    <property type="evidence" value="ECO:0007669"/>
    <property type="project" value="UniProtKB-KW"/>
</dbReference>
<dbReference type="eggNOG" id="KOG0601">
    <property type="taxonomic scope" value="Eukaryota"/>
</dbReference>
<evidence type="ECO:0000256" key="17">
    <source>
        <dbReference type="ARBA" id="ARBA00074601"/>
    </source>
</evidence>
<dbReference type="PROSITE" id="PS00107">
    <property type="entry name" value="PROTEIN_KINASE_ATP"/>
    <property type="match status" value="1"/>
</dbReference>
<dbReference type="GO" id="GO:0005634">
    <property type="term" value="C:nucleus"/>
    <property type="evidence" value="ECO:0007669"/>
    <property type="project" value="TreeGrafter"/>
</dbReference>
<evidence type="ECO:0000256" key="16">
    <source>
        <dbReference type="ARBA" id="ARBA00048679"/>
    </source>
</evidence>
<dbReference type="InterPro" id="IPR008271">
    <property type="entry name" value="Ser/Thr_kinase_AS"/>
</dbReference>
<dbReference type="PROSITE" id="PS50011">
    <property type="entry name" value="PROTEIN_KINASE_DOM"/>
    <property type="match status" value="1"/>
</dbReference>
<dbReference type="OrthoDB" id="5337378at2759"/>